<evidence type="ECO:0000313" key="2">
    <source>
        <dbReference type="EMBL" id="CZR64844.1"/>
    </source>
</evidence>
<feature type="compositionally biased region" description="Basic and acidic residues" evidence="1">
    <location>
        <begin position="232"/>
        <end position="241"/>
    </location>
</feature>
<feature type="compositionally biased region" description="Pro residues" evidence="1">
    <location>
        <begin position="291"/>
        <end position="302"/>
    </location>
</feature>
<feature type="compositionally biased region" description="Basic residues" evidence="1">
    <location>
        <begin position="59"/>
        <end position="84"/>
    </location>
</feature>
<dbReference type="AlphaFoldDB" id="A0A1L7XIJ1"/>
<accession>A0A1L7XIJ1</accession>
<evidence type="ECO:0000313" key="3">
    <source>
        <dbReference type="Proteomes" id="UP000184330"/>
    </source>
</evidence>
<feature type="compositionally biased region" description="Basic and acidic residues" evidence="1">
    <location>
        <begin position="110"/>
        <end position="136"/>
    </location>
</feature>
<feature type="compositionally biased region" description="Acidic residues" evidence="1">
    <location>
        <begin position="89"/>
        <end position="109"/>
    </location>
</feature>
<reference evidence="2 3" key="1">
    <citation type="submission" date="2016-03" db="EMBL/GenBank/DDBJ databases">
        <authorList>
            <person name="Ploux O."/>
        </authorList>
    </citation>
    <scope>NUCLEOTIDE SEQUENCE [LARGE SCALE GENOMIC DNA]</scope>
    <source>
        <strain evidence="2 3">UAMH 11012</strain>
    </source>
</reference>
<feature type="region of interest" description="Disordered" evidence="1">
    <location>
        <begin position="232"/>
        <end position="314"/>
    </location>
</feature>
<feature type="compositionally biased region" description="Basic residues" evidence="1">
    <location>
        <begin position="242"/>
        <end position="252"/>
    </location>
</feature>
<sequence>MTKISYTLEEFPDEGLELGGHTVRVQGGLIIHERVKKNGEKEVTVYCSALKGVKEGKVKKTKKVKKAVKVKKEKREKTKKNKKQKKEESEEEESEDEKMDEEDDEDAEVQEERQEADVMDVAKEDAPELPTEELRQRDNVLKTAMVSLKAEQASILREEQALDQLKKTKPNQKKYIAARLTKLHNRKTNCDERNSNLVAKRAALDVEVAEVKRAIIEKELAEERLARQMQKVEKAKEEQDKIKKKQQKTLKKNKADPAPSSTATTSKKELNTSRARSVSRAPRGMMGDYYRPPPHQPSPMRYPGPSRRAPTAADQARNYPSLAIMASRLSLDPPEDWRNVTFQGRGARGETISEGVKIKQEQMQSRH</sequence>
<name>A0A1L7XIJ1_9HELO</name>
<evidence type="ECO:0000256" key="1">
    <source>
        <dbReference type="SAM" id="MobiDB-lite"/>
    </source>
</evidence>
<proteinExistence type="predicted"/>
<keyword evidence="3" id="KW-1185">Reference proteome</keyword>
<dbReference type="EMBL" id="FJOG01000028">
    <property type="protein sequence ID" value="CZR64844.1"/>
    <property type="molecule type" value="Genomic_DNA"/>
</dbReference>
<gene>
    <name evidence="2" type="ORF">PAC_14743</name>
</gene>
<protein>
    <submittedName>
        <fullName evidence="2">Uncharacterized protein</fullName>
    </submittedName>
</protein>
<dbReference type="Proteomes" id="UP000184330">
    <property type="component" value="Unassembled WGS sequence"/>
</dbReference>
<feature type="region of interest" description="Disordered" evidence="1">
    <location>
        <begin position="56"/>
        <end position="136"/>
    </location>
</feature>
<organism evidence="2 3">
    <name type="scientific">Phialocephala subalpina</name>
    <dbReference type="NCBI Taxonomy" id="576137"/>
    <lineage>
        <taxon>Eukaryota</taxon>
        <taxon>Fungi</taxon>
        <taxon>Dikarya</taxon>
        <taxon>Ascomycota</taxon>
        <taxon>Pezizomycotina</taxon>
        <taxon>Leotiomycetes</taxon>
        <taxon>Helotiales</taxon>
        <taxon>Mollisiaceae</taxon>
        <taxon>Phialocephala</taxon>
        <taxon>Phialocephala fortinii species complex</taxon>
    </lineage>
</organism>
<feature type="region of interest" description="Disordered" evidence="1">
    <location>
        <begin position="343"/>
        <end position="367"/>
    </location>
</feature>